<dbReference type="EMBL" id="BSOG01000001">
    <property type="protein sequence ID" value="GLR12043.1"/>
    <property type="molecule type" value="Genomic_DNA"/>
</dbReference>
<dbReference type="Proteomes" id="UP001156706">
    <property type="component" value="Unassembled WGS sequence"/>
</dbReference>
<organism evidence="1 2">
    <name type="scientific">Chitinimonas prasina</name>
    <dbReference type="NCBI Taxonomy" id="1434937"/>
    <lineage>
        <taxon>Bacteria</taxon>
        <taxon>Pseudomonadati</taxon>
        <taxon>Pseudomonadota</taxon>
        <taxon>Betaproteobacteria</taxon>
        <taxon>Neisseriales</taxon>
        <taxon>Chitinibacteraceae</taxon>
        <taxon>Chitinimonas</taxon>
    </lineage>
</organism>
<sequence length="313" mass="34140">MLPEIRQTTAVADLHWLLTSPSLLAPAWLPADALAGDAALGEAWWRALDRTALLPALAALPDVGRDYRLGRYAEDLMRQALLHLPGHDLLASQLAVREAGRSLGEYDFLLRPPAGRVWHIELAVKFYLALPDAQGLFLVGPGLHDALSLKLARLLHHQLRLPHTPAGLAALDGLGPVQAMPWLRGRMFYRELSSPAPAMLAGDHLRGWWRCWGEAWPQTRPDSLWCCLPKRLWLAPQQADGEAPDLDGVQAQLARHFAASARPVMVAEYAPLAAGGQELARGMVLPAGWPDADSLCQLRRKVAETPGAAALGF</sequence>
<dbReference type="Pfam" id="PF08907">
    <property type="entry name" value="DUF1853"/>
    <property type="match status" value="1"/>
</dbReference>
<evidence type="ECO:0000313" key="2">
    <source>
        <dbReference type="Proteomes" id="UP001156706"/>
    </source>
</evidence>
<comment type="caution">
    <text evidence="1">The sequence shown here is derived from an EMBL/GenBank/DDBJ whole genome shotgun (WGS) entry which is preliminary data.</text>
</comment>
<gene>
    <name evidence="1" type="ORF">GCM10007907_08330</name>
</gene>
<dbReference type="InterPro" id="IPR015003">
    <property type="entry name" value="DUF1853"/>
</dbReference>
<reference evidence="2" key="1">
    <citation type="journal article" date="2019" name="Int. J. Syst. Evol. Microbiol.">
        <title>The Global Catalogue of Microorganisms (GCM) 10K type strain sequencing project: providing services to taxonomists for standard genome sequencing and annotation.</title>
        <authorList>
            <consortium name="The Broad Institute Genomics Platform"/>
            <consortium name="The Broad Institute Genome Sequencing Center for Infectious Disease"/>
            <person name="Wu L."/>
            <person name="Ma J."/>
        </authorList>
    </citation>
    <scope>NUCLEOTIDE SEQUENCE [LARGE SCALE GENOMIC DNA]</scope>
    <source>
        <strain evidence="2">NBRC 110044</strain>
    </source>
</reference>
<name>A0ABQ5YC29_9NEIS</name>
<proteinExistence type="predicted"/>
<dbReference type="RefSeq" id="WP_284195180.1">
    <property type="nucleotide sequence ID" value="NZ_BSOG01000001.1"/>
</dbReference>
<protein>
    <recommendedName>
        <fullName evidence="3">DUF1853 family protein</fullName>
    </recommendedName>
</protein>
<accession>A0ABQ5YC29</accession>
<keyword evidence="2" id="KW-1185">Reference proteome</keyword>
<evidence type="ECO:0008006" key="3">
    <source>
        <dbReference type="Google" id="ProtNLM"/>
    </source>
</evidence>
<evidence type="ECO:0000313" key="1">
    <source>
        <dbReference type="EMBL" id="GLR12043.1"/>
    </source>
</evidence>